<name>A0ABT7LD31_9BURK</name>
<accession>A0ABT7LD31</accession>
<evidence type="ECO:0000313" key="2">
    <source>
        <dbReference type="Proteomes" id="UP001238603"/>
    </source>
</evidence>
<evidence type="ECO:0000313" key="1">
    <source>
        <dbReference type="EMBL" id="MDL5030766.1"/>
    </source>
</evidence>
<dbReference type="Proteomes" id="UP001238603">
    <property type="component" value="Unassembled WGS sequence"/>
</dbReference>
<comment type="caution">
    <text evidence="1">The sequence shown here is derived from an EMBL/GenBank/DDBJ whole genome shotgun (WGS) entry which is preliminary data.</text>
</comment>
<organism evidence="1 2">
    <name type="scientific">Roseateles subflavus</name>
    <dbReference type="NCBI Taxonomy" id="3053353"/>
    <lineage>
        <taxon>Bacteria</taxon>
        <taxon>Pseudomonadati</taxon>
        <taxon>Pseudomonadota</taxon>
        <taxon>Betaproteobacteria</taxon>
        <taxon>Burkholderiales</taxon>
        <taxon>Sphaerotilaceae</taxon>
        <taxon>Roseateles</taxon>
    </lineage>
</organism>
<sequence length="99" mass="10832">MKIRLLRDACCGADDQAGPLDMTLDVDPSQSVEDFIQAVMRTHFLQFSSTRHTITGQVQDVPLVQVVALPGEPPRAVFLVAPTQPVGPLLSKGLLDFRF</sequence>
<gene>
    <name evidence="1" type="ORF">QRD43_02515</name>
</gene>
<keyword evidence="2" id="KW-1185">Reference proteome</keyword>
<proteinExistence type="predicted"/>
<dbReference type="RefSeq" id="WP_285980893.1">
    <property type="nucleotide sequence ID" value="NZ_JASVDS010000001.1"/>
</dbReference>
<protein>
    <submittedName>
        <fullName evidence="1">Uncharacterized protein</fullName>
    </submittedName>
</protein>
<dbReference type="EMBL" id="JASVDS010000001">
    <property type="protein sequence ID" value="MDL5030766.1"/>
    <property type="molecule type" value="Genomic_DNA"/>
</dbReference>
<reference evidence="1 2" key="1">
    <citation type="submission" date="2023-06" db="EMBL/GenBank/DDBJ databases">
        <title>Pelomonas sp. APW6 16S ribosomal RNA gene genome sequencing and assembly.</title>
        <authorList>
            <person name="Woo H."/>
        </authorList>
    </citation>
    <scope>NUCLEOTIDE SEQUENCE [LARGE SCALE GENOMIC DNA]</scope>
    <source>
        <strain evidence="1 2">APW6</strain>
    </source>
</reference>